<evidence type="ECO:0000313" key="2">
    <source>
        <dbReference type="EMBL" id="KAA0024410.1"/>
    </source>
</evidence>
<dbReference type="OrthoDB" id="9778896at2"/>
<name>A0A5A7SE25_9NOCA</name>
<dbReference type="AlphaFoldDB" id="A0A5A7SE25"/>
<dbReference type="Gene3D" id="3.30.450.150">
    <property type="entry name" value="Haem-degrading domain"/>
    <property type="match status" value="1"/>
</dbReference>
<keyword evidence="3" id="KW-1185">Reference proteome</keyword>
<dbReference type="InterPro" id="IPR038084">
    <property type="entry name" value="PduO/GlcC-like_sf"/>
</dbReference>
<accession>A0A5A7SE25</accession>
<dbReference type="EMBL" id="VLNY01000001">
    <property type="protein sequence ID" value="KAA0024410.1"/>
    <property type="molecule type" value="Genomic_DNA"/>
</dbReference>
<comment type="caution">
    <text evidence="2">The sequence shown here is derived from an EMBL/GenBank/DDBJ whole genome shotgun (WGS) entry which is preliminary data.</text>
</comment>
<reference evidence="2 3" key="1">
    <citation type="submission" date="2019-07" db="EMBL/GenBank/DDBJ databases">
        <title>Rhodococcus cavernicolus sp. nov., isolated from a cave.</title>
        <authorList>
            <person name="Lee S.D."/>
        </authorList>
    </citation>
    <scope>NUCLEOTIDE SEQUENCE [LARGE SCALE GENOMIC DNA]</scope>
    <source>
        <strain evidence="2 3">C1-24</strain>
    </source>
</reference>
<organism evidence="2 3">
    <name type="scientific">Antrihabitans cavernicola</name>
    <dbReference type="NCBI Taxonomy" id="2495913"/>
    <lineage>
        <taxon>Bacteria</taxon>
        <taxon>Bacillati</taxon>
        <taxon>Actinomycetota</taxon>
        <taxon>Actinomycetes</taxon>
        <taxon>Mycobacteriales</taxon>
        <taxon>Nocardiaceae</taxon>
        <taxon>Antrihabitans</taxon>
    </lineage>
</organism>
<dbReference type="InterPro" id="IPR005624">
    <property type="entry name" value="PduO/GlcC-like"/>
</dbReference>
<gene>
    <name evidence="2" type="ORF">FOY51_00090</name>
</gene>
<dbReference type="Proteomes" id="UP000322244">
    <property type="component" value="Unassembled WGS sequence"/>
</dbReference>
<evidence type="ECO:0000313" key="3">
    <source>
        <dbReference type="Proteomes" id="UP000322244"/>
    </source>
</evidence>
<protein>
    <submittedName>
        <fullName evidence="2">Heme-binding protein</fullName>
    </submittedName>
</protein>
<dbReference type="SUPFAM" id="SSF143744">
    <property type="entry name" value="GlcG-like"/>
    <property type="match status" value="1"/>
</dbReference>
<dbReference type="PANTHER" id="PTHR34309:SF10">
    <property type="entry name" value="SLR1406 PROTEIN"/>
    <property type="match status" value="1"/>
</dbReference>
<dbReference type="Pfam" id="PF03928">
    <property type="entry name" value="HbpS-like"/>
    <property type="match status" value="1"/>
</dbReference>
<sequence>MSLTLNEAGAISLRVREHAETLGALVTVAIVDGGGHLRALDRMDGASPLSARVAPAKASSCALFHRDGADLMAMQQAWPAVFTQIDQIAGAPIIAGAGSRLIKHGDVVVGAISVSGSTPEQDDECADVGLGLETT</sequence>
<dbReference type="InterPro" id="IPR052517">
    <property type="entry name" value="GlcG_carb_metab_protein"/>
</dbReference>
<feature type="region of interest" description="Disordered" evidence="1">
    <location>
        <begin position="116"/>
        <end position="135"/>
    </location>
</feature>
<evidence type="ECO:0000256" key="1">
    <source>
        <dbReference type="SAM" id="MobiDB-lite"/>
    </source>
</evidence>
<proteinExistence type="predicted"/>
<dbReference type="PANTHER" id="PTHR34309">
    <property type="entry name" value="SLR1406 PROTEIN"/>
    <property type="match status" value="1"/>
</dbReference>
<dbReference type="RefSeq" id="WP_149428186.1">
    <property type="nucleotide sequence ID" value="NZ_VLNY01000001.1"/>
</dbReference>